<protein>
    <recommendedName>
        <fullName evidence="4">DUF1345 domain-containing protein</fullName>
    </recommendedName>
</protein>
<name>A0A7M2WV67_9BACT</name>
<feature type="transmembrane region" description="Helical" evidence="1">
    <location>
        <begin position="37"/>
        <end position="56"/>
    </location>
</feature>
<dbReference type="KEGG" id="hbs:IPV69_19305"/>
<keyword evidence="1" id="KW-1133">Transmembrane helix</keyword>
<gene>
    <name evidence="2" type="ORF">IPV69_19305</name>
</gene>
<evidence type="ECO:0000313" key="3">
    <source>
        <dbReference type="Proteomes" id="UP000593765"/>
    </source>
</evidence>
<evidence type="ECO:0000313" key="2">
    <source>
        <dbReference type="EMBL" id="QOV88380.1"/>
    </source>
</evidence>
<dbReference type="Proteomes" id="UP000593765">
    <property type="component" value="Chromosome"/>
</dbReference>
<proteinExistence type="predicted"/>
<reference evidence="2 3" key="1">
    <citation type="submission" date="2020-10" db="EMBL/GenBank/DDBJ databases">
        <title>Wide distribution of Phycisphaera-like planctomycetes from WD2101 soil group in peatlands and genome analysis of the first cultivated representative.</title>
        <authorList>
            <person name="Dedysh S.N."/>
            <person name="Beletsky A.V."/>
            <person name="Ivanova A."/>
            <person name="Kulichevskaya I.S."/>
            <person name="Suzina N.E."/>
            <person name="Philippov D.A."/>
            <person name="Rakitin A.L."/>
            <person name="Mardanov A.V."/>
            <person name="Ravin N.V."/>
        </authorList>
    </citation>
    <scope>NUCLEOTIDE SEQUENCE [LARGE SCALE GENOMIC DNA]</scope>
    <source>
        <strain evidence="2 3">M1803</strain>
    </source>
</reference>
<keyword evidence="3" id="KW-1185">Reference proteome</keyword>
<organism evidence="2 3">
    <name type="scientific">Humisphaera borealis</name>
    <dbReference type="NCBI Taxonomy" id="2807512"/>
    <lineage>
        <taxon>Bacteria</taxon>
        <taxon>Pseudomonadati</taxon>
        <taxon>Planctomycetota</taxon>
        <taxon>Phycisphaerae</taxon>
        <taxon>Tepidisphaerales</taxon>
        <taxon>Tepidisphaeraceae</taxon>
        <taxon>Humisphaera</taxon>
    </lineage>
</organism>
<feature type="transmembrane region" description="Helical" evidence="1">
    <location>
        <begin position="195"/>
        <end position="215"/>
    </location>
</feature>
<keyword evidence="1" id="KW-0812">Transmembrane</keyword>
<feature type="transmembrane region" description="Helical" evidence="1">
    <location>
        <begin position="12"/>
        <end position="31"/>
    </location>
</feature>
<feature type="transmembrane region" description="Helical" evidence="1">
    <location>
        <begin position="101"/>
        <end position="121"/>
    </location>
</feature>
<feature type="transmembrane region" description="Helical" evidence="1">
    <location>
        <begin position="68"/>
        <end position="89"/>
    </location>
</feature>
<keyword evidence="1" id="KW-0472">Membrane</keyword>
<accession>A0A7M2WV67</accession>
<dbReference type="EMBL" id="CP063458">
    <property type="protein sequence ID" value="QOV88380.1"/>
    <property type="molecule type" value="Genomic_DNA"/>
</dbReference>
<evidence type="ECO:0008006" key="4">
    <source>
        <dbReference type="Google" id="ProtNLM"/>
    </source>
</evidence>
<dbReference type="RefSeq" id="WP_206291359.1">
    <property type="nucleotide sequence ID" value="NZ_CP063458.1"/>
</dbReference>
<evidence type="ECO:0000256" key="1">
    <source>
        <dbReference type="SAM" id="Phobius"/>
    </source>
</evidence>
<sequence length="218" mass="23521">MTQNAPIPQDPESRWPVVAAVLATAGLYAALPSDLAAGPWWLMPVVAGIFAVLLVATRRHYHKLHIVAGHLLSGTMTAFMIWSVIQLVLSLPTHRLPPVALLRAAGALWITNVVVFALWYWRLDAGGPHVRDARAGHETGAFLFPQMTLDGPAGDETDGSPWAPRFVDYLFLAFNTSAAFSPTDTAVLGRWAKTLVMTQAIISLAVVIVLAGRAVNIL</sequence>
<dbReference type="AlphaFoldDB" id="A0A7M2WV67"/>